<dbReference type="PANTHER" id="PTHR32196">
    <property type="entry name" value="ABC TRANSPORTER PERMEASE PROTEIN YPHD-RELATED-RELATED"/>
    <property type="match status" value="1"/>
</dbReference>
<evidence type="ECO:0000313" key="7">
    <source>
        <dbReference type="EMBL" id="MBC8587800.1"/>
    </source>
</evidence>
<evidence type="ECO:0000256" key="3">
    <source>
        <dbReference type="ARBA" id="ARBA00022692"/>
    </source>
</evidence>
<keyword evidence="3 6" id="KW-0812">Transmembrane</keyword>
<reference evidence="7" key="1">
    <citation type="submission" date="2020-08" db="EMBL/GenBank/DDBJ databases">
        <title>Genome public.</title>
        <authorList>
            <person name="Liu C."/>
            <person name="Sun Q."/>
        </authorList>
    </citation>
    <scope>NUCLEOTIDE SEQUENCE</scope>
    <source>
        <strain evidence="7">BX21</strain>
    </source>
</reference>
<accession>A0A926EX07</accession>
<dbReference type="Proteomes" id="UP000601171">
    <property type="component" value="Unassembled WGS sequence"/>
</dbReference>
<keyword evidence="5 6" id="KW-0472">Membrane</keyword>
<comment type="caution">
    <text evidence="7">The sequence shown here is derived from an EMBL/GenBank/DDBJ whole genome shotgun (WGS) entry which is preliminary data.</text>
</comment>
<protein>
    <submittedName>
        <fullName evidence="7">Ribose ABC transporter permease</fullName>
    </submittedName>
</protein>
<evidence type="ECO:0000313" key="8">
    <source>
        <dbReference type="Proteomes" id="UP000601171"/>
    </source>
</evidence>
<dbReference type="InterPro" id="IPR001851">
    <property type="entry name" value="ABC_transp_permease"/>
</dbReference>
<feature type="transmembrane region" description="Helical" evidence="6">
    <location>
        <begin position="82"/>
        <end position="102"/>
    </location>
</feature>
<dbReference type="EMBL" id="JACRTG010000016">
    <property type="protein sequence ID" value="MBC8587800.1"/>
    <property type="molecule type" value="Genomic_DNA"/>
</dbReference>
<organism evidence="7 8">
    <name type="scientific">Paratissierella segnis</name>
    <dbReference type="NCBI Taxonomy" id="2763679"/>
    <lineage>
        <taxon>Bacteria</taxon>
        <taxon>Bacillati</taxon>
        <taxon>Bacillota</taxon>
        <taxon>Tissierellia</taxon>
        <taxon>Tissierellales</taxon>
        <taxon>Tissierellaceae</taxon>
        <taxon>Paratissierella</taxon>
    </lineage>
</organism>
<feature type="transmembrane region" description="Helical" evidence="6">
    <location>
        <begin position="147"/>
        <end position="169"/>
    </location>
</feature>
<evidence type="ECO:0000256" key="6">
    <source>
        <dbReference type="SAM" id="Phobius"/>
    </source>
</evidence>
<keyword evidence="4 6" id="KW-1133">Transmembrane helix</keyword>
<sequence length="303" mass="31851">MNKHGIIFILLVMIIVSTIMEPSFLNYKNLINVFRQISVTGPIAIGMTFVIINGGIDISVGGIVGLAGMVAMILMSKGYGILIALLAALAIGILVGFINGYYVSKGLAPFIVTMSTNTILRGLAQLTTNGQPVWGIANGYEIFGQGYIGFVPVPVIIFLLVFAVAYIILNHTTIGRSVYAVGGNAESSRLSGISILKSKIFVYCISGILSAITAIVLTSRLASSDPTIGLDYQVDAIAATVIGGTSMSGGEGRVEKTLVGILIIGILSNILNLAGVSPYIQQVVKGLIILGAVVWDNSKRKNK</sequence>
<evidence type="ECO:0000256" key="5">
    <source>
        <dbReference type="ARBA" id="ARBA00023136"/>
    </source>
</evidence>
<keyword evidence="8" id="KW-1185">Reference proteome</keyword>
<gene>
    <name evidence="7" type="primary">rbsC</name>
    <name evidence="7" type="ORF">H8707_06075</name>
</gene>
<feature type="transmembrane region" description="Helical" evidence="6">
    <location>
        <begin position="200"/>
        <end position="222"/>
    </location>
</feature>
<dbReference type="GO" id="GO:0005886">
    <property type="term" value="C:plasma membrane"/>
    <property type="evidence" value="ECO:0007669"/>
    <property type="project" value="UniProtKB-SubCell"/>
</dbReference>
<evidence type="ECO:0000256" key="4">
    <source>
        <dbReference type="ARBA" id="ARBA00022989"/>
    </source>
</evidence>
<name>A0A926EX07_9FIRM</name>
<proteinExistence type="predicted"/>
<evidence type="ECO:0000256" key="2">
    <source>
        <dbReference type="ARBA" id="ARBA00022475"/>
    </source>
</evidence>
<keyword evidence="2" id="KW-1003">Cell membrane</keyword>
<dbReference type="CDD" id="cd06579">
    <property type="entry name" value="TM_PBP1_transp_AraH_like"/>
    <property type="match status" value="1"/>
</dbReference>
<comment type="subcellular location">
    <subcellularLocation>
        <location evidence="1">Cell membrane</location>
        <topology evidence="1">Multi-pass membrane protein</topology>
    </subcellularLocation>
</comment>
<feature type="transmembrane region" description="Helical" evidence="6">
    <location>
        <begin position="6"/>
        <end position="26"/>
    </location>
</feature>
<dbReference type="PANTHER" id="PTHR32196:SF72">
    <property type="entry name" value="RIBOSE IMPORT PERMEASE PROTEIN RBSC"/>
    <property type="match status" value="1"/>
</dbReference>
<evidence type="ECO:0000256" key="1">
    <source>
        <dbReference type="ARBA" id="ARBA00004651"/>
    </source>
</evidence>
<feature type="transmembrane region" description="Helical" evidence="6">
    <location>
        <begin position="257"/>
        <end position="280"/>
    </location>
</feature>
<dbReference type="GO" id="GO:0022857">
    <property type="term" value="F:transmembrane transporter activity"/>
    <property type="evidence" value="ECO:0007669"/>
    <property type="project" value="InterPro"/>
</dbReference>
<dbReference type="AlphaFoldDB" id="A0A926EX07"/>
<dbReference type="Pfam" id="PF02653">
    <property type="entry name" value="BPD_transp_2"/>
    <property type="match status" value="1"/>
</dbReference>